<feature type="transmembrane region" description="Helical" evidence="1">
    <location>
        <begin position="355"/>
        <end position="372"/>
    </location>
</feature>
<feature type="transmembrane region" description="Helical" evidence="1">
    <location>
        <begin position="20"/>
        <end position="46"/>
    </location>
</feature>
<dbReference type="EMBL" id="LAZR01007901">
    <property type="protein sequence ID" value="KKM82191.1"/>
    <property type="molecule type" value="Genomic_DNA"/>
</dbReference>
<keyword evidence="1" id="KW-0812">Transmembrane</keyword>
<comment type="caution">
    <text evidence="2">The sequence shown here is derived from an EMBL/GenBank/DDBJ whole genome shotgun (WGS) entry which is preliminary data.</text>
</comment>
<keyword evidence="1" id="KW-1133">Transmembrane helix</keyword>
<feature type="non-terminal residue" evidence="2">
    <location>
        <position position="1"/>
    </location>
</feature>
<evidence type="ECO:0008006" key="3">
    <source>
        <dbReference type="Google" id="ProtNLM"/>
    </source>
</evidence>
<sequence length="509" mass="56848">MDVLPPLVPTPQGTSAANIVLAPILGNIVPLLWVYKLIYPLLFALVPVITYHIFQRWLTAKQAFLASFALIVFPSFFMELPAVVRHMTAELLLVTLLFLIFKSKLKVKYAIPVVALLGALMAVSYYTVTIISATLLGAGLTVSLFLKYKRLLMGIALASMVITGVMYYPLVEEGAVALKLGHLYNAFAPAPLELNVPKMRAPRPVIPTKRMEVINETTPQLGIVDSTVESNTTVVPGTSEAIVELTPPDVWASKVPYLRRLGPLLRSAIGFDFVQQPITGKVFRVLQWLFMLLIPIGLWRLRRNKGYLMFASGGVFLLTLLLIPGFMGLLSLTRVVHMALLTLAPAVAISLKPKYLLLILIPYFLFTSGLIFEVTKQPNIEKITIPYSYGLSNYRIDLGASIDDDDYNVRQYIYDNALFPIYLDINSSDFMGEVIGWRSTWNRALRTYYGVNVPEEGYFFLNSRNIQDGTVTLWTGAGQRKQVPISLFVDDPNENIVYQSGDSRVLEVK</sequence>
<keyword evidence="1" id="KW-0472">Membrane</keyword>
<reference evidence="2" key="1">
    <citation type="journal article" date="2015" name="Nature">
        <title>Complex archaea that bridge the gap between prokaryotes and eukaryotes.</title>
        <authorList>
            <person name="Spang A."/>
            <person name="Saw J.H."/>
            <person name="Jorgensen S.L."/>
            <person name="Zaremba-Niedzwiedzka K."/>
            <person name="Martijn J."/>
            <person name="Lind A.E."/>
            <person name="van Eijk R."/>
            <person name="Schleper C."/>
            <person name="Guy L."/>
            <person name="Ettema T.J."/>
        </authorList>
    </citation>
    <scope>NUCLEOTIDE SEQUENCE</scope>
</reference>
<evidence type="ECO:0000313" key="2">
    <source>
        <dbReference type="EMBL" id="KKM82191.1"/>
    </source>
</evidence>
<protein>
    <recommendedName>
        <fullName evidence="3">Glycosyltransferase RgtA/B/C/D-like domain-containing protein</fullName>
    </recommendedName>
</protein>
<feature type="transmembrane region" description="Helical" evidence="1">
    <location>
        <begin position="151"/>
        <end position="170"/>
    </location>
</feature>
<evidence type="ECO:0000256" key="1">
    <source>
        <dbReference type="SAM" id="Phobius"/>
    </source>
</evidence>
<accession>A0A0F9L4Q0</accession>
<dbReference type="AlphaFoldDB" id="A0A0F9L4Q0"/>
<organism evidence="2">
    <name type="scientific">marine sediment metagenome</name>
    <dbReference type="NCBI Taxonomy" id="412755"/>
    <lineage>
        <taxon>unclassified sequences</taxon>
        <taxon>metagenomes</taxon>
        <taxon>ecological metagenomes</taxon>
    </lineage>
</organism>
<proteinExistence type="predicted"/>
<feature type="transmembrane region" description="Helical" evidence="1">
    <location>
        <begin position="307"/>
        <end position="325"/>
    </location>
</feature>
<feature type="transmembrane region" description="Helical" evidence="1">
    <location>
        <begin position="83"/>
        <end position="101"/>
    </location>
</feature>
<feature type="transmembrane region" description="Helical" evidence="1">
    <location>
        <begin position="113"/>
        <end position="145"/>
    </location>
</feature>
<name>A0A0F9L4Q0_9ZZZZ</name>
<gene>
    <name evidence="2" type="ORF">LCGC14_1322160</name>
</gene>